<dbReference type="InterPro" id="IPR004328">
    <property type="entry name" value="BRO1_dom"/>
</dbReference>
<dbReference type="PANTHER" id="PTHR23032">
    <property type="entry name" value="BRO1 DOMAIN-CONTAINING PROTEIN BROX"/>
    <property type="match status" value="1"/>
</dbReference>
<reference evidence="5" key="1">
    <citation type="submission" date="2016-06" db="UniProtKB">
        <authorList>
            <consortium name="WormBaseParasite"/>
        </authorList>
    </citation>
    <scope>IDENTIFICATION</scope>
</reference>
<evidence type="ECO:0000259" key="2">
    <source>
        <dbReference type="PROSITE" id="PS51180"/>
    </source>
</evidence>
<dbReference type="InterPro" id="IPR038898">
    <property type="entry name" value="BROX"/>
</dbReference>
<protein>
    <submittedName>
        <fullName evidence="5">BRO1 domain-containing protein</fullName>
    </submittedName>
</protein>
<keyword evidence="4" id="KW-1185">Reference proteome</keyword>
<dbReference type="WBParaSite" id="SBAD_0000024101-mRNA-1">
    <property type="protein sequence ID" value="SBAD_0000024101-mRNA-1"/>
    <property type="gene ID" value="SBAD_0000024101"/>
</dbReference>
<comment type="similarity">
    <text evidence="1">Belongs to the BROX family.</text>
</comment>
<dbReference type="OrthoDB" id="10266451at2759"/>
<dbReference type="PANTHER" id="PTHR23032:SF13">
    <property type="entry name" value="BRO1 DOMAIN-CONTAINING PROTEIN BROX"/>
    <property type="match status" value="1"/>
</dbReference>
<reference evidence="3 4" key="2">
    <citation type="submission" date="2018-11" db="EMBL/GenBank/DDBJ databases">
        <authorList>
            <consortium name="Pathogen Informatics"/>
        </authorList>
    </citation>
    <scope>NUCLEOTIDE SEQUENCE [LARGE SCALE GENOMIC DNA]</scope>
</reference>
<evidence type="ECO:0000313" key="3">
    <source>
        <dbReference type="EMBL" id="VDO81032.1"/>
    </source>
</evidence>
<organism evidence="5">
    <name type="scientific">Soboliphyme baturini</name>
    <dbReference type="NCBI Taxonomy" id="241478"/>
    <lineage>
        <taxon>Eukaryota</taxon>
        <taxon>Metazoa</taxon>
        <taxon>Ecdysozoa</taxon>
        <taxon>Nematoda</taxon>
        <taxon>Enoplea</taxon>
        <taxon>Dorylaimia</taxon>
        <taxon>Dioctophymatida</taxon>
        <taxon>Dioctophymatoidea</taxon>
        <taxon>Soboliphymatidae</taxon>
        <taxon>Soboliphyme</taxon>
    </lineage>
</organism>
<dbReference type="AlphaFoldDB" id="A0A183I9D3"/>
<evidence type="ECO:0000256" key="1">
    <source>
        <dbReference type="ARBA" id="ARBA00008901"/>
    </source>
</evidence>
<feature type="domain" description="BRO1" evidence="2">
    <location>
        <begin position="1"/>
        <end position="297"/>
    </location>
</feature>
<evidence type="ECO:0000313" key="5">
    <source>
        <dbReference type="WBParaSite" id="SBAD_0000024101-mRNA-1"/>
    </source>
</evidence>
<dbReference type="InterPro" id="IPR038499">
    <property type="entry name" value="BRO1_sf"/>
</dbReference>
<gene>
    <name evidence="3" type="ORF">SBAD_LOCUS227</name>
</gene>
<dbReference type="Pfam" id="PF03097">
    <property type="entry name" value="BRO1"/>
    <property type="match status" value="1"/>
</dbReference>
<proteinExistence type="inferred from homology"/>
<evidence type="ECO:0000313" key="4">
    <source>
        <dbReference type="Proteomes" id="UP000270296"/>
    </source>
</evidence>
<dbReference type="Proteomes" id="UP000270296">
    <property type="component" value="Unassembled WGS sequence"/>
</dbReference>
<sequence length="297" mass="33840">MLDRREVSNSWFELLNMLYNIGLWYMKHAAALCLKESVSEDQAKEVHMCLRQAAGIFNYIEREKSKCSQDFEPGSDFDSDVLQAYSSQCLAEAQEVVVVRAIELKHKPAVTFSVSLDTARRFSESAERLKAKDMTKFGKWYLYLMLKNELYLAYAFTFFSDSLLAEDRCGEAIRTVREAHSKLDKAIALSVEYKKAKGASSAPVKIDEHHFVQRLRPILKRMTDKCNHENGIIYHQKVPMELPDFELKPLFGIAEAVDFVLPSKSALWTAEAYAGFDISKAQMPDFSVRSGQICVCT</sequence>
<accession>A0A183I9D3</accession>
<dbReference type="Gene3D" id="1.25.40.280">
    <property type="entry name" value="alix/aip1 like domains"/>
    <property type="match status" value="1"/>
</dbReference>
<dbReference type="EMBL" id="UZAM01000423">
    <property type="protein sequence ID" value="VDO81032.1"/>
    <property type="molecule type" value="Genomic_DNA"/>
</dbReference>
<dbReference type="PROSITE" id="PS51180">
    <property type="entry name" value="BRO1"/>
    <property type="match status" value="1"/>
</dbReference>
<dbReference type="SMART" id="SM01041">
    <property type="entry name" value="BRO1"/>
    <property type="match status" value="1"/>
</dbReference>
<name>A0A183I9D3_9BILA</name>